<dbReference type="EMBL" id="LXLX01000004">
    <property type="protein sequence ID" value="OFE02252.1"/>
    <property type="molecule type" value="Genomic_DNA"/>
</dbReference>
<dbReference type="AlphaFoldDB" id="A0A1E8BVE0"/>
<protein>
    <submittedName>
        <fullName evidence="1">Uncharacterized protein</fullName>
    </submittedName>
</protein>
<dbReference type="RefSeq" id="WP_236736066.1">
    <property type="nucleotide sequence ID" value="NZ_LXLX01000004.1"/>
</dbReference>
<proteinExistence type="predicted"/>
<comment type="caution">
    <text evidence="1">The sequence shown here is derived from an EMBL/GenBank/DDBJ whole genome shotgun (WGS) entry which is preliminary data.</text>
</comment>
<accession>A0A1E8BVE0</accession>
<dbReference type="Proteomes" id="UP000175835">
    <property type="component" value="Unassembled WGS sequence"/>
</dbReference>
<sequence length="120" mass="14180">MRSFTKDIEFVNPSVKGTGNGSKVDVPYGTQFRKTGNEKELKPNVKYKTKEGYTYETNNFGRIDSVEEKAYYYSFEPRDALAFDLLNLRKIYKEDNVYKEILPNLREYARQARGDYYKKE</sequence>
<organism evidence="1 2">
    <name type="scientific">Bacillus mycoides</name>
    <dbReference type="NCBI Taxonomy" id="1405"/>
    <lineage>
        <taxon>Bacteria</taxon>
        <taxon>Bacillati</taxon>
        <taxon>Bacillota</taxon>
        <taxon>Bacilli</taxon>
        <taxon>Bacillales</taxon>
        <taxon>Bacillaceae</taxon>
        <taxon>Bacillus</taxon>
        <taxon>Bacillus cereus group</taxon>
    </lineage>
</organism>
<gene>
    <name evidence="1" type="ORF">BWGOE11_01760</name>
</gene>
<name>A0A1E8BVE0_BACMY</name>
<evidence type="ECO:0000313" key="1">
    <source>
        <dbReference type="EMBL" id="OFE02252.1"/>
    </source>
</evidence>
<evidence type="ECO:0000313" key="2">
    <source>
        <dbReference type="Proteomes" id="UP000175835"/>
    </source>
</evidence>
<dbReference type="PATRIC" id="fig|86662.28.peg.175"/>
<reference evidence="1 2" key="1">
    <citation type="submission" date="2016-05" db="EMBL/GenBank/DDBJ databases">
        <title>Bacillus thuringiensis and Bacillus weihenstephanensis as novel biocontrol agents of wilt causing Verticillium species.</title>
        <authorList>
            <person name="Hollensteiner J."/>
            <person name="Wemheuer F."/>
            <person name="Harting R."/>
            <person name="Kolarzyk A."/>
            <person name="Diaz-Valerio S."/>
            <person name="Poehlein A."/>
            <person name="Brzuszkiewicz E."/>
            <person name="Nesemann K."/>
            <person name="Braus-Stromeyer S."/>
            <person name="Braus G."/>
            <person name="Daniel R."/>
            <person name="Liesegang H."/>
        </authorList>
    </citation>
    <scope>NUCLEOTIDE SEQUENCE [LARGE SCALE GENOMIC DNA]</scope>
    <source>
        <strain evidence="1 2">GOE11</strain>
    </source>
</reference>